<proteinExistence type="predicted"/>
<dbReference type="OrthoDB" id="450387at2"/>
<evidence type="ECO:0000259" key="1">
    <source>
        <dbReference type="Pfam" id="PF00535"/>
    </source>
</evidence>
<feature type="domain" description="Glycosyltransferase 2-like" evidence="1">
    <location>
        <begin position="8"/>
        <end position="109"/>
    </location>
</feature>
<dbReference type="RefSeq" id="WP_106299688.1">
    <property type="nucleotide sequence ID" value="NZ_PVWO01000010.1"/>
</dbReference>
<dbReference type="CDD" id="cd04196">
    <property type="entry name" value="GT_2_like_d"/>
    <property type="match status" value="1"/>
</dbReference>
<dbReference type="Proteomes" id="UP000238937">
    <property type="component" value="Unassembled WGS sequence"/>
</dbReference>
<evidence type="ECO:0000313" key="3">
    <source>
        <dbReference type="Proteomes" id="UP000238937"/>
    </source>
</evidence>
<keyword evidence="2" id="KW-0808">Transferase</keyword>
<sequence>MKEDPLISIAIATYNGEAFLREQLDSIYSQTYKNIEIIVTDDCSVDSTPQILEEYCQKYGLRYYLNECNLGFLKNFEQAISLCNGEYIALCDQDDVWIDRKIELELSSLLQVESSVGKNMPVLVFSDLQIVNSEMKTISDLFYNPPNFDPNKTDYNHLLVQNVVVGCTVLFNRSLKNIALPIPIDAMYHDHWLAIVASIFGKIRFLDLKTVHYRQHLENCIGAGNRESSYLWDTLKRVIKLFLLPFDNQKFRATFECQFRLSREICKFNNLPVEIYETCNFWGNLQNSSFFSRKYKLIGKKLLRHTILDKVEMIVRL</sequence>
<reference evidence="2 3" key="1">
    <citation type="submission" date="2018-03" db="EMBL/GenBank/DDBJ databases">
        <title>The ancient ancestry and fast evolution of plastids.</title>
        <authorList>
            <person name="Moore K.R."/>
            <person name="Magnabosco C."/>
            <person name="Momper L."/>
            <person name="Gold D.A."/>
            <person name="Bosak T."/>
            <person name="Fournier G.P."/>
        </authorList>
    </citation>
    <scope>NUCLEOTIDE SEQUENCE [LARGE SCALE GENOMIC DNA]</scope>
    <source>
        <strain evidence="2 3">CCALA 037</strain>
    </source>
</reference>
<organism evidence="2 3">
    <name type="scientific">Chamaesiphon polymorphus CCALA 037</name>
    <dbReference type="NCBI Taxonomy" id="2107692"/>
    <lineage>
        <taxon>Bacteria</taxon>
        <taxon>Bacillati</taxon>
        <taxon>Cyanobacteriota</taxon>
        <taxon>Cyanophyceae</taxon>
        <taxon>Gomontiellales</taxon>
        <taxon>Chamaesiphonaceae</taxon>
        <taxon>Chamaesiphon</taxon>
    </lineage>
</organism>
<name>A0A2T1GMU7_9CYAN</name>
<accession>A0A2T1GMU7</accession>
<dbReference type="Gene3D" id="3.90.550.10">
    <property type="entry name" value="Spore Coat Polysaccharide Biosynthesis Protein SpsA, Chain A"/>
    <property type="match status" value="1"/>
</dbReference>
<comment type="caution">
    <text evidence="2">The sequence shown here is derived from an EMBL/GenBank/DDBJ whole genome shotgun (WGS) entry which is preliminary data.</text>
</comment>
<protein>
    <submittedName>
        <fullName evidence="2">Glycosyltransferase family 2 protein</fullName>
    </submittedName>
</protein>
<dbReference type="InterPro" id="IPR029044">
    <property type="entry name" value="Nucleotide-diphossugar_trans"/>
</dbReference>
<dbReference type="EMBL" id="PVWO01000010">
    <property type="protein sequence ID" value="PSB59236.1"/>
    <property type="molecule type" value="Genomic_DNA"/>
</dbReference>
<dbReference type="Pfam" id="PF00535">
    <property type="entry name" value="Glycos_transf_2"/>
    <property type="match status" value="1"/>
</dbReference>
<dbReference type="SUPFAM" id="SSF53448">
    <property type="entry name" value="Nucleotide-diphospho-sugar transferases"/>
    <property type="match status" value="1"/>
</dbReference>
<dbReference type="AlphaFoldDB" id="A0A2T1GMU7"/>
<dbReference type="PANTHER" id="PTHR22916">
    <property type="entry name" value="GLYCOSYLTRANSFERASE"/>
    <property type="match status" value="1"/>
</dbReference>
<evidence type="ECO:0000313" key="2">
    <source>
        <dbReference type="EMBL" id="PSB59236.1"/>
    </source>
</evidence>
<keyword evidence="3" id="KW-1185">Reference proteome</keyword>
<gene>
    <name evidence="2" type="ORF">C7B77_01675</name>
</gene>
<dbReference type="PANTHER" id="PTHR22916:SF3">
    <property type="entry name" value="UDP-GLCNAC:BETAGAL BETA-1,3-N-ACETYLGLUCOSAMINYLTRANSFERASE-LIKE PROTEIN 1"/>
    <property type="match status" value="1"/>
</dbReference>
<dbReference type="InterPro" id="IPR001173">
    <property type="entry name" value="Glyco_trans_2-like"/>
</dbReference>
<dbReference type="GO" id="GO:0016758">
    <property type="term" value="F:hexosyltransferase activity"/>
    <property type="evidence" value="ECO:0007669"/>
    <property type="project" value="UniProtKB-ARBA"/>
</dbReference>